<dbReference type="Proteomes" id="UP000008632">
    <property type="component" value="Chromosome"/>
</dbReference>
<reference evidence="2 3" key="1">
    <citation type="submission" date="2011-01" db="EMBL/GenBank/DDBJ databases">
        <title>Complete sequence of Pseudoxanthomonas suwonensis 11-1.</title>
        <authorList>
            <consortium name="US DOE Joint Genome Institute"/>
            <person name="Lucas S."/>
            <person name="Copeland A."/>
            <person name="Lapidus A."/>
            <person name="Cheng J.-F."/>
            <person name="Goodwin L."/>
            <person name="Pitluck S."/>
            <person name="Teshima H."/>
            <person name="Detter J.C."/>
            <person name="Han C."/>
            <person name="Tapia R."/>
            <person name="Land M."/>
            <person name="Hauser L."/>
            <person name="Kyrpides N."/>
            <person name="Ivanova N."/>
            <person name="Ovchinnikova G."/>
            <person name="Siebers A.K."/>
            <person name="Allgaier M."/>
            <person name="Thelen M.P."/>
            <person name="Hugenholtz P."/>
            <person name="Gladden J."/>
            <person name="Woyke T."/>
        </authorList>
    </citation>
    <scope>NUCLEOTIDE SEQUENCE [LARGE SCALE GENOMIC DNA]</scope>
    <source>
        <strain evidence="3">11-1</strain>
    </source>
</reference>
<sequence>MDISFMGLGHVLLLFALPAALAGVGRLVSPGHRGFEPGWCGVLFIALCAAIAAQAVLARVAV</sequence>
<evidence type="ECO:0000313" key="3">
    <source>
        <dbReference type="Proteomes" id="UP000008632"/>
    </source>
</evidence>
<keyword evidence="3" id="KW-1185">Reference proteome</keyword>
<gene>
    <name evidence="2" type="ordered locus">Psesu_2684</name>
</gene>
<keyword evidence="1" id="KW-0472">Membrane</keyword>
<dbReference type="KEGG" id="psu:Psesu_2684"/>
<feature type="transmembrane region" description="Helical" evidence="1">
    <location>
        <begin position="38"/>
        <end position="58"/>
    </location>
</feature>
<dbReference type="GO" id="GO:0016740">
    <property type="term" value="F:transferase activity"/>
    <property type="evidence" value="ECO:0007669"/>
    <property type="project" value="UniProtKB-KW"/>
</dbReference>
<keyword evidence="1" id="KW-1133">Transmembrane helix</keyword>
<name>E6WW21_PSEUU</name>
<keyword evidence="2" id="KW-0808">Transferase</keyword>
<keyword evidence="1" id="KW-0812">Transmembrane</keyword>
<dbReference type="HOGENOM" id="CLU_2900947_0_0_6"/>
<evidence type="ECO:0000313" key="2">
    <source>
        <dbReference type="EMBL" id="ADV28512.1"/>
    </source>
</evidence>
<evidence type="ECO:0000256" key="1">
    <source>
        <dbReference type="SAM" id="Phobius"/>
    </source>
</evidence>
<protein>
    <submittedName>
        <fullName evidence="2">Glycosyl transferase family protein</fullName>
    </submittedName>
</protein>
<proteinExistence type="predicted"/>
<dbReference type="RefSeq" id="WP_013536338.1">
    <property type="nucleotide sequence ID" value="NC_014924.1"/>
</dbReference>
<dbReference type="AlphaFoldDB" id="E6WW21"/>
<dbReference type="EMBL" id="CP002446">
    <property type="protein sequence ID" value="ADV28512.1"/>
    <property type="molecule type" value="Genomic_DNA"/>
</dbReference>
<accession>E6WW21</accession>
<organism evidence="2 3">
    <name type="scientific">Pseudoxanthomonas suwonensis (strain 11-1)</name>
    <dbReference type="NCBI Taxonomy" id="743721"/>
    <lineage>
        <taxon>Bacteria</taxon>
        <taxon>Pseudomonadati</taxon>
        <taxon>Pseudomonadota</taxon>
        <taxon>Gammaproteobacteria</taxon>
        <taxon>Lysobacterales</taxon>
        <taxon>Lysobacteraceae</taxon>
        <taxon>Pseudoxanthomonas</taxon>
    </lineage>
</organism>